<dbReference type="PANTHER" id="PTHR43333">
    <property type="entry name" value="2-HACID_DH_C DOMAIN-CONTAINING PROTEIN"/>
    <property type="match status" value="1"/>
</dbReference>
<evidence type="ECO:0000313" key="5">
    <source>
        <dbReference type="Proteomes" id="UP000030752"/>
    </source>
</evidence>
<evidence type="ECO:0000256" key="1">
    <source>
        <dbReference type="ARBA" id="ARBA00023002"/>
    </source>
</evidence>
<dbReference type="CDD" id="cd12163">
    <property type="entry name" value="2-Hacid_dh_5"/>
    <property type="match status" value="1"/>
</dbReference>
<evidence type="ECO:0000256" key="2">
    <source>
        <dbReference type="ARBA" id="ARBA00023027"/>
    </source>
</evidence>
<dbReference type="SUPFAM" id="SSF51735">
    <property type="entry name" value="NAD(P)-binding Rossmann-fold domains"/>
    <property type="match status" value="1"/>
</dbReference>
<dbReference type="STRING" id="1220924.W2RME7"/>
<feature type="domain" description="D-isomer specific 2-hydroxyacid dehydrogenase NAD-binding" evidence="3">
    <location>
        <begin position="229"/>
        <end position="335"/>
    </location>
</feature>
<dbReference type="EMBL" id="KB822724">
    <property type="protein sequence ID" value="ETN36884.1"/>
    <property type="molecule type" value="Genomic_DNA"/>
</dbReference>
<organism evidence="4 5">
    <name type="scientific">Cyphellophora europaea (strain CBS 101466)</name>
    <name type="common">Phialophora europaea</name>
    <dbReference type="NCBI Taxonomy" id="1220924"/>
    <lineage>
        <taxon>Eukaryota</taxon>
        <taxon>Fungi</taxon>
        <taxon>Dikarya</taxon>
        <taxon>Ascomycota</taxon>
        <taxon>Pezizomycotina</taxon>
        <taxon>Eurotiomycetes</taxon>
        <taxon>Chaetothyriomycetidae</taxon>
        <taxon>Chaetothyriales</taxon>
        <taxon>Cyphellophoraceae</taxon>
        <taxon>Cyphellophora</taxon>
    </lineage>
</organism>
<dbReference type="InParanoid" id="W2RME7"/>
<reference evidence="4 5" key="1">
    <citation type="submission" date="2013-03" db="EMBL/GenBank/DDBJ databases">
        <title>The Genome Sequence of Phialophora europaea CBS 101466.</title>
        <authorList>
            <consortium name="The Broad Institute Genomics Platform"/>
            <person name="Cuomo C."/>
            <person name="de Hoog S."/>
            <person name="Gorbushina A."/>
            <person name="Walker B."/>
            <person name="Young S.K."/>
            <person name="Zeng Q."/>
            <person name="Gargeya S."/>
            <person name="Fitzgerald M."/>
            <person name="Haas B."/>
            <person name="Abouelleil A."/>
            <person name="Allen A.W."/>
            <person name="Alvarado L."/>
            <person name="Arachchi H.M."/>
            <person name="Berlin A.M."/>
            <person name="Chapman S.B."/>
            <person name="Gainer-Dewar J."/>
            <person name="Goldberg J."/>
            <person name="Griggs A."/>
            <person name="Gujja S."/>
            <person name="Hansen M."/>
            <person name="Howarth C."/>
            <person name="Imamovic A."/>
            <person name="Ireland A."/>
            <person name="Larimer J."/>
            <person name="McCowan C."/>
            <person name="Murphy C."/>
            <person name="Pearson M."/>
            <person name="Poon T.W."/>
            <person name="Priest M."/>
            <person name="Roberts A."/>
            <person name="Saif S."/>
            <person name="Shea T."/>
            <person name="Sisk P."/>
            <person name="Sykes S."/>
            <person name="Wortman J."/>
            <person name="Nusbaum C."/>
            <person name="Birren B."/>
        </authorList>
    </citation>
    <scope>NUCLEOTIDE SEQUENCE [LARGE SCALE GENOMIC DNA]</scope>
    <source>
        <strain evidence="4 5">CBS 101466</strain>
    </source>
</reference>
<feature type="domain" description="D-isomer specific 2-hydroxyacid dehydrogenase NAD-binding" evidence="3">
    <location>
        <begin position="123"/>
        <end position="199"/>
    </location>
</feature>
<gene>
    <name evidence="4" type="ORF">HMPREF1541_07871</name>
</gene>
<evidence type="ECO:0000259" key="3">
    <source>
        <dbReference type="Pfam" id="PF02826"/>
    </source>
</evidence>
<dbReference type="HOGENOM" id="CLU_019796_1_0_1"/>
<dbReference type="Pfam" id="PF02826">
    <property type="entry name" value="2-Hacid_dh_C"/>
    <property type="match status" value="2"/>
</dbReference>
<dbReference type="GO" id="GO:0016491">
    <property type="term" value="F:oxidoreductase activity"/>
    <property type="evidence" value="ECO:0007669"/>
    <property type="project" value="UniProtKB-KW"/>
</dbReference>
<sequence length="372" mass="40284">MGGGPDKEDLLVTVPLPRSAFNLAKLQKRYPDFKVTFIQINRDDLSDEQRKSELKALYKKATILLTLHLLPDDPGDIPNLKLIHLLSAGVDHVVSSPIFTSTTIPLTTSSGIHGPPIAEWVLASVLGLSRHSFTMHKWQRDHHWGGTSELPGGMGSMSDWLGKTVGIAGYGSIGRQIARVFTALGCRIHAYTASPRNTPEARRDTGYLLPGVGDPEGTLPAAWYSGTTPESLHTFLRSGLSLLIIALPLTPATTGLFGAEEFQILHDAAPGGGKAAKTILVNIARGKIVDTEAMLMALDGGMLRGAALDVTEPEPLPEGSELWDREDVVVTPHMSALGVEYMVRAFDVFVSNIDRLEKGERLVNEVKRGRGY</sequence>
<dbReference type="eggNOG" id="KOG0069">
    <property type="taxonomic scope" value="Eukaryota"/>
</dbReference>
<dbReference type="Proteomes" id="UP000030752">
    <property type="component" value="Unassembled WGS sequence"/>
</dbReference>
<dbReference type="GO" id="GO:0051287">
    <property type="term" value="F:NAD binding"/>
    <property type="evidence" value="ECO:0007669"/>
    <property type="project" value="InterPro"/>
</dbReference>
<evidence type="ECO:0000313" key="4">
    <source>
        <dbReference type="EMBL" id="ETN36884.1"/>
    </source>
</evidence>
<keyword evidence="1" id="KW-0560">Oxidoreductase</keyword>
<dbReference type="VEuPathDB" id="FungiDB:HMPREF1541_07871"/>
<dbReference type="OrthoDB" id="298012at2759"/>
<keyword evidence="2" id="KW-0520">NAD</keyword>
<dbReference type="PANTHER" id="PTHR43333:SF1">
    <property type="entry name" value="D-ISOMER SPECIFIC 2-HYDROXYACID DEHYDROGENASE NAD-BINDING DOMAIN-CONTAINING PROTEIN"/>
    <property type="match status" value="1"/>
</dbReference>
<dbReference type="GeneID" id="19975210"/>
<dbReference type="RefSeq" id="XP_008720416.1">
    <property type="nucleotide sequence ID" value="XM_008722194.1"/>
</dbReference>
<proteinExistence type="predicted"/>
<name>W2RME7_CYPE1</name>
<keyword evidence="5" id="KW-1185">Reference proteome</keyword>
<protein>
    <recommendedName>
        <fullName evidence="3">D-isomer specific 2-hydroxyacid dehydrogenase NAD-binding domain-containing protein</fullName>
    </recommendedName>
</protein>
<dbReference type="Gene3D" id="3.40.50.720">
    <property type="entry name" value="NAD(P)-binding Rossmann-like Domain"/>
    <property type="match status" value="2"/>
</dbReference>
<dbReference type="InterPro" id="IPR036291">
    <property type="entry name" value="NAD(P)-bd_dom_sf"/>
</dbReference>
<dbReference type="AlphaFoldDB" id="W2RME7"/>
<dbReference type="InterPro" id="IPR006140">
    <property type="entry name" value="D-isomer_DH_NAD-bd"/>
</dbReference>
<dbReference type="SUPFAM" id="SSF52283">
    <property type="entry name" value="Formate/glycerate dehydrogenase catalytic domain-like"/>
    <property type="match status" value="1"/>
</dbReference>
<accession>W2RME7</accession>